<dbReference type="PROSITE" id="PS51194">
    <property type="entry name" value="HELICASE_CTER"/>
    <property type="match status" value="1"/>
</dbReference>
<dbReference type="RefSeq" id="WP_062144021.1">
    <property type="nucleotide sequence ID" value="NZ_LHZY01000057.1"/>
</dbReference>
<name>A0A149USI5_9PROT</name>
<dbReference type="PROSITE" id="PS51192">
    <property type="entry name" value="HELICASE_ATP_BIND_1"/>
    <property type="match status" value="1"/>
</dbReference>
<dbReference type="InterPro" id="IPR014001">
    <property type="entry name" value="Helicase_ATP-bd"/>
</dbReference>
<evidence type="ECO:0000256" key="2">
    <source>
        <dbReference type="ARBA" id="ARBA00022840"/>
    </source>
</evidence>
<feature type="compositionally biased region" description="Basic and acidic residues" evidence="3">
    <location>
        <begin position="210"/>
        <end position="224"/>
    </location>
</feature>
<keyword evidence="2" id="KW-0067">ATP-binding</keyword>
<evidence type="ECO:0000256" key="3">
    <source>
        <dbReference type="SAM" id="MobiDB-lite"/>
    </source>
</evidence>
<dbReference type="Pfam" id="PF00270">
    <property type="entry name" value="DEAD"/>
    <property type="match status" value="1"/>
</dbReference>
<evidence type="ECO:0000259" key="5">
    <source>
        <dbReference type="PROSITE" id="PS51194"/>
    </source>
</evidence>
<dbReference type="PATRIC" id="fig|178900.6.peg.3048"/>
<evidence type="ECO:0000313" key="6">
    <source>
        <dbReference type="EMBL" id="KXV70696.1"/>
    </source>
</evidence>
<dbReference type="PANTHER" id="PTHR47957">
    <property type="entry name" value="ATP-DEPENDENT HELICASE HRQ1"/>
    <property type="match status" value="1"/>
</dbReference>
<dbReference type="Gene3D" id="3.40.50.300">
    <property type="entry name" value="P-loop containing nucleotide triphosphate hydrolases"/>
    <property type="match status" value="2"/>
</dbReference>
<dbReference type="Pfam" id="PF00271">
    <property type="entry name" value="Helicase_C"/>
    <property type="match status" value="1"/>
</dbReference>
<comment type="caution">
    <text evidence="6">The sequence shown here is derived from an EMBL/GenBank/DDBJ whole genome shotgun (WGS) entry which is preliminary data.</text>
</comment>
<accession>A0A149USI5</accession>
<dbReference type="GO" id="GO:0003676">
    <property type="term" value="F:nucleic acid binding"/>
    <property type="evidence" value="ECO:0007669"/>
    <property type="project" value="InterPro"/>
</dbReference>
<feature type="region of interest" description="Disordered" evidence="3">
    <location>
        <begin position="202"/>
        <end position="224"/>
    </location>
</feature>
<dbReference type="InterPro" id="IPR027417">
    <property type="entry name" value="P-loop_NTPase"/>
</dbReference>
<dbReference type="GO" id="GO:0043138">
    <property type="term" value="F:3'-5' DNA helicase activity"/>
    <property type="evidence" value="ECO:0007669"/>
    <property type="project" value="TreeGrafter"/>
</dbReference>
<dbReference type="InterPro" id="IPR018973">
    <property type="entry name" value="MZB"/>
</dbReference>
<feature type="region of interest" description="Disordered" evidence="3">
    <location>
        <begin position="523"/>
        <end position="552"/>
    </location>
</feature>
<evidence type="ECO:0008006" key="8">
    <source>
        <dbReference type="Google" id="ProtNLM"/>
    </source>
</evidence>
<dbReference type="Proteomes" id="UP000075312">
    <property type="component" value="Unassembled WGS sequence"/>
</dbReference>
<dbReference type="GO" id="GO:0006289">
    <property type="term" value="P:nucleotide-excision repair"/>
    <property type="evidence" value="ECO:0007669"/>
    <property type="project" value="TreeGrafter"/>
</dbReference>
<dbReference type="CDD" id="cd17923">
    <property type="entry name" value="DEXHc_Hrq1-like"/>
    <property type="match status" value="1"/>
</dbReference>
<evidence type="ECO:0000313" key="7">
    <source>
        <dbReference type="Proteomes" id="UP000075312"/>
    </source>
</evidence>
<dbReference type="InterPro" id="IPR001650">
    <property type="entry name" value="Helicase_C-like"/>
</dbReference>
<dbReference type="GO" id="GO:0036297">
    <property type="term" value="P:interstrand cross-link repair"/>
    <property type="evidence" value="ECO:0007669"/>
    <property type="project" value="TreeGrafter"/>
</dbReference>
<keyword evidence="1" id="KW-0547">Nucleotide-binding</keyword>
<dbReference type="Pfam" id="PF09369">
    <property type="entry name" value="MZB"/>
    <property type="match status" value="1"/>
</dbReference>
<protein>
    <recommendedName>
        <fullName evidence="8">DEAD/DEAH box helicase</fullName>
    </recommendedName>
</protein>
<dbReference type="EMBL" id="LHZY01000057">
    <property type="protein sequence ID" value="KXV70696.1"/>
    <property type="molecule type" value="Genomic_DNA"/>
</dbReference>
<dbReference type="SMART" id="SM00490">
    <property type="entry name" value="HELICc"/>
    <property type="match status" value="1"/>
</dbReference>
<dbReference type="SMART" id="SM00487">
    <property type="entry name" value="DEXDc"/>
    <property type="match status" value="1"/>
</dbReference>
<organism evidence="6 7">
    <name type="scientific">Acetobacter cerevisiae</name>
    <dbReference type="NCBI Taxonomy" id="178900"/>
    <lineage>
        <taxon>Bacteria</taxon>
        <taxon>Pseudomonadati</taxon>
        <taxon>Pseudomonadota</taxon>
        <taxon>Alphaproteobacteria</taxon>
        <taxon>Acetobacterales</taxon>
        <taxon>Acetobacteraceae</taxon>
        <taxon>Acetobacter</taxon>
    </lineage>
</organism>
<reference evidence="6 7" key="1">
    <citation type="submission" date="2015-06" db="EMBL/GenBank/DDBJ databases">
        <title>Improved classification and identification of acetic acid bacteria using matrix-assisted laser desorption/ionization time-of-flight mass spectrometry; Gluconobacter nephelii and Gluconobacter uchimurae are later heterotypic synonyms of Gluconobacter japonicus and Gluconobacter oxydans, respectively.</title>
        <authorList>
            <person name="Li L."/>
            <person name="Cleenwerck I."/>
            <person name="De Vuyst L."/>
            <person name="Vandamme P."/>
        </authorList>
    </citation>
    <scope>NUCLEOTIDE SEQUENCE [LARGE SCALE GENOMIC DNA]</scope>
    <source>
        <strain evidence="6 7">LMG 1608</strain>
    </source>
</reference>
<proteinExistence type="predicted"/>
<dbReference type="SUPFAM" id="SSF52540">
    <property type="entry name" value="P-loop containing nucleoside triphosphate hydrolases"/>
    <property type="match status" value="2"/>
</dbReference>
<sequence length="2166" mass="242098">MTEHASTQATSHLYTALERLSRRSADAFVGYARFSKPSLTSLVHDMLRGVPGSGSAGLISDPYLEAAKLWKPAHETYAQLAEEGLLEKGFVKALARSNPNWMGKSCHPYAHQVEALRTAQTGKSYIVTSGTGSGKTECFMLPVINDVLRHPERKGIQAIIVYPLNALIDSQRERLRKWTDELAAVGLGDRVRFALYTGDTPLSRSSRGQNEARPDGIGKAEVESRDEIRKNPPSILITNVTMLEYMLLRPEDQRILQVSKGSLRWVVLDEAHSYVGSQAAEMALLLRRVRQAFDVPPDKAQVLATSATISGSEVGNDALARFVAALSGRSVDDAAVIHGVPQPVVLPPQNPNSSLNLDAVAAASDHDKWRMLAPHPAVQKLSRELREEGACKKASDIGTQVLGLKVSEAETQALLDALAVARNPETNDKLLSWRAHVFHRSVGGLWACTNPDCHYRQATLRAEDAKWGWGALYLGETDRCQCGSLCLELAGCQECGEVWLAARHIMAGRDDYIRRRRAWNGNTTDFERDNEPVTSDDDEGSEHHSNEDSSGETVADIWIQDPFFPQERALPEPSGLQPGGVLDPQSGRFAPNGSLPDDKAGLPISYITAHGPDCCCKRGNQKVQIRTFHYGSVFFSDTGLPDLLGLLAHPMDKSLPGYRPMDGRRALTFTDSRQGVARLSAKLQAASERNLVRAFIYHSVQTTNSLPPEEKLALQRNLDRKRRFRAGCDSETPEGLEDIASFDKEIRSIEQELAIEHKPVPWNRLVENLAELTSVSENLAMLWGGRFKRALGQSGDYNLSEHPEILAKILLLQELGRRPKIQNNIETMGMAQIIFPKMYDLILEDNGPFADVKRASGLKDEDWLSLARAAIDLIFRQRWAVVFPESKKLLHLVFPNMHNAMSIGSERELNHEIQSWNRRWPDAKDKMDFMRLVRLTMSARQVPDTRVQGFLDGLWDLLKTTCLKKVQTSPEYYALDFSKASLEPVKQAWICPLTRRVINYLVNGRSPFAPDVAAEPESINFSAPPHIDKNGLNSAKREVNRRWFEGNETWALRKRLIWTDQAENVITWRPYFRAQEHSAQIHRGDLHTYEEAFDKGQINILDCSTTMEMGVDIADVHLVGNTNVPPSISNYRQRVGRAGRRGEPWAFGMTWCREQPLDENTFRNPGAFLQRAIKAPTVYLESEPIVQRHINALLFGMFVRTSGIPLTTSTDEFFGAPKTRGDVNASTFRNDLDKWTDPSDTLAGRFSEWLSNAADIPAVNEAVVTLVHGTSLVAKTVTHLVDKVEKELDDLRRKWREDYQVVIDRLKKSIDQKDNSSVISLFQSRAQNMAGKFILSELGSRNFLPPHGFPIDVVQLEYETHTTNLNRRRSQLRSTEVSQEDVRPLRRTVGESSRPLSIALREFSPGADVVIDGLVYRSGGVKPAWARLHGEGGTEHLERLWTCPKCEQTGIVRIFEVGQLCTNQDCKHRLRIEDTAEVLKPAGFIADRGTHAGYDVIAQAPFDPAVITLNKNDWTHLIQPKWGRFRCDSAGQIIVTAKGRDQNGFALCLTCGRMKEQLTETDEEGEKSVRNAVSLLKDHKPLEPSVVPTEAGRCPGNDQNGAIRSRVQLFSQNLTNVFELCLPEFDLWPDEVLKHMREHEQKGDYRAGVGLAVGAALREALCAALNVESQEVHVYGKRGKSHSHDSIFLYDAAEGGAGLSSQLDNFDFLVNCLQDAEKQLECQNSADGGDGCENGCPECIMRPDVAFSRILAQRKAALALLKWLLPYLSLSQDLQLFGPETHYAGQDAERWLQNALDQHVFSTLTLCMPGEPDEWDVNEWLSKRTRYMLEQSGISINLLLPRVAVEPSRLSTARIADLMALQIATNADCRVVDTLPKIKDKAILLFGTARRKGSDFTTPLALATVDEYGPIVSSDWGKCNTLDLAHSCNIAGPYDDVPMVGKPLELSALLTMPENIKGTNAYFAPVTHELDGSINRQQDSFGMRFWHYWENKAGAGVEIDALRKIGVKAVYYTDRFVRSPLVVALLYSVVSTIPGADAHLEVIIKTVPLDPDEVHTSRYHRSYASKDWPKTNERDGVLKSVFPKVDIRIYENRHDMQHDRELTLIRHDGRRLTIGLGQGFGAWGAIYKPKFDFGALVDEQARQIKQANWLINYAGKGRTTLVMALE</sequence>
<feature type="domain" description="Helicase C-terminal" evidence="5">
    <location>
        <begin position="1047"/>
        <end position="1185"/>
    </location>
</feature>
<dbReference type="PANTHER" id="PTHR47957:SF3">
    <property type="entry name" value="ATP-DEPENDENT HELICASE HRQ1"/>
    <property type="match status" value="1"/>
</dbReference>
<gene>
    <name evidence="6" type="ORF">AD952_12155</name>
</gene>
<evidence type="ECO:0000256" key="1">
    <source>
        <dbReference type="ARBA" id="ARBA00022741"/>
    </source>
</evidence>
<feature type="domain" description="Helicase ATP-binding" evidence="4">
    <location>
        <begin position="116"/>
        <end position="327"/>
    </location>
</feature>
<dbReference type="GO" id="GO:0005524">
    <property type="term" value="F:ATP binding"/>
    <property type="evidence" value="ECO:0007669"/>
    <property type="project" value="UniProtKB-KW"/>
</dbReference>
<dbReference type="InterPro" id="IPR011545">
    <property type="entry name" value="DEAD/DEAH_box_helicase_dom"/>
</dbReference>
<evidence type="ECO:0000259" key="4">
    <source>
        <dbReference type="PROSITE" id="PS51192"/>
    </source>
</evidence>
<feature type="region of interest" description="Disordered" evidence="3">
    <location>
        <begin position="568"/>
        <end position="595"/>
    </location>
</feature>